<dbReference type="GO" id="GO:0046872">
    <property type="term" value="F:metal ion binding"/>
    <property type="evidence" value="ECO:0007669"/>
    <property type="project" value="UniProtKB-KW"/>
</dbReference>
<dbReference type="InterPro" id="IPR000823">
    <property type="entry name" value="Peroxidase_pln"/>
</dbReference>
<dbReference type="InterPro" id="IPR002016">
    <property type="entry name" value="Haem_peroxidase"/>
</dbReference>
<keyword evidence="11" id="KW-0560">Oxidoreductase</keyword>
<evidence type="ECO:0000256" key="11">
    <source>
        <dbReference type="ARBA" id="ARBA00023002"/>
    </source>
</evidence>
<dbReference type="EMBL" id="CAJVSB020000552">
    <property type="protein sequence ID" value="CAH2056769.1"/>
    <property type="molecule type" value="Genomic_DNA"/>
</dbReference>
<comment type="cofactor">
    <cofactor evidence="2">
        <name>Ca(2+)</name>
        <dbReference type="ChEBI" id="CHEBI:29108"/>
    </cofactor>
</comment>
<organism evidence="15 16">
    <name type="scientific">Thlaspi arvense</name>
    <name type="common">Field penny-cress</name>
    <dbReference type="NCBI Taxonomy" id="13288"/>
    <lineage>
        <taxon>Eukaryota</taxon>
        <taxon>Viridiplantae</taxon>
        <taxon>Streptophyta</taxon>
        <taxon>Embryophyta</taxon>
        <taxon>Tracheophyta</taxon>
        <taxon>Spermatophyta</taxon>
        <taxon>Magnoliopsida</taxon>
        <taxon>eudicotyledons</taxon>
        <taxon>Gunneridae</taxon>
        <taxon>Pentapetalae</taxon>
        <taxon>rosids</taxon>
        <taxon>malvids</taxon>
        <taxon>Brassicales</taxon>
        <taxon>Brassicaceae</taxon>
        <taxon>Thlaspideae</taxon>
        <taxon>Thlaspi</taxon>
    </lineage>
</organism>
<comment type="cofactor">
    <cofactor evidence="3">
        <name>heme b</name>
        <dbReference type="ChEBI" id="CHEBI:60344"/>
    </cofactor>
</comment>
<keyword evidence="8" id="KW-0349">Heme</keyword>
<dbReference type="PROSITE" id="PS50873">
    <property type="entry name" value="PEROXIDASE_4"/>
    <property type="match status" value="1"/>
</dbReference>
<evidence type="ECO:0000256" key="13">
    <source>
        <dbReference type="ARBA" id="ARBA00023324"/>
    </source>
</evidence>
<dbReference type="Proteomes" id="UP000836841">
    <property type="component" value="Unassembled WGS sequence"/>
</dbReference>
<dbReference type="GO" id="GO:0006979">
    <property type="term" value="P:response to oxidative stress"/>
    <property type="evidence" value="ECO:0007669"/>
    <property type="project" value="InterPro"/>
</dbReference>
<proteinExistence type="predicted"/>
<evidence type="ECO:0000256" key="3">
    <source>
        <dbReference type="ARBA" id="ARBA00001970"/>
    </source>
</evidence>
<evidence type="ECO:0000256" key="4">
    <source>
        <dbReference type="ARBA" id="ARBA00002322"/>
    </source>
</evidence>
<evidence type="ECO:0000256" key="8">
    <source>
        <dbReference type="ARBA" id="ARBA00022617"/>
    </source>
</evidence>
<protein>
    <recommendedName>
        <fullName evidence="5">peroxidase</fullName>
        <ecNumber evidence="5">1.11.1.7</ecNumber>
    </recommendedName>
</protein>
<keyword evidence="6" id="KW-0964">Secreted</keyword>
<name>A0AAU9S6H0_THLAR</name>
<evidence type="ECO:0000313" key="16">
    <source>
        <dbReference type="Proteomes" id="UP000836841"/>
    </source>
</evidence>
<dbReference type="PANTHER" id="PTHR31517">
    <property type="match status" value="1"/>
</dbReference>
<keyword evidence="7" id="KW-0575">Peroxidase</keyword>
<keyword evidence="13" id="KW-0376">Hydrogen peroxide</keyword>
<sequence length="80" mass="8530">MTNPFQKGVLQIDQELALDKSSAGMVSSLASNAQGFQQSFAKAMVKMGNIEVLVGNGGQIERTVGYAYLDSSVYTHTVSI</sequence>
<dbReference type="InterPro" id="IPR010255">
    <property type="entry name" value="Haem_peroxidase_sf"/>
</dbReference>
<dbReference type="GO" id="GO:0042744">
    <property type="term" value="P:hydrogen peroxide catabolic process"/>
    <property type="evidence" value="ECO:0007669"/>
    <property type="project" value="UniProtKB-KW"/>
</dbReference>
<comment type="catalytic activity">
    <reaction evidence="1">
        <text>2 a phenolic donor + H2O2 = 2 a phenolic radical donor + 2 H2O</text>
        <dbReference type="Rhea" id="RHEA:56136"/>
        <dbReference type="ChEBI" id="CHEBI:15377"/>
        <dbReference type="ChEBI" id="CHEBI:16240"/>
        <dbReference type="ChEBI" id="CHEBI:139520"/>
        <dbReference type="ChEBI" id="CHEBI:139521"/>
        <dbReference type="EC" id="1.11.1.7"/>
    </reaction>
</comment>
<evidence type="ECO:0000259" key="14">
    <source>
        <dbReference type="PROSITE" id="PS50873"/>
    </source>
</evidence>
<evidence type="ECO:0000256" key="6">
    <source>
        <dbReference type="ARBA" id="ARBA00022525"/>
    </source>
</evidence>
<evidence type="ECO:0000256" key="7">
    <source>
        <dbReference type="ARBA" id="ARBA00022559"/>
    </source>
</evidence>
<reference evidence="15 16" key="1">
    <citation type="submission" date="2022-03" db="EMBL/GenBank/DDBJ databases">
        <authorList>
            <person name="Nunn A."/>
            <person name="Chopra R."/>
            <person name="Nunn A."/>
            <person name="Contreras Garrido A."/>
        </authorList>
    </citation>
    <scope>NUCLEOTIDE SEQUENCE [LARGE SCALE GENOMIC DNA]</scope>
</reference>
<dbReference type="PRINTS" id="PR00461">
    <property type="entry name" value="PLPEROXIDASE"/>
</dbReference>
<keyword evidence="9" id="KW-0479">Metal-binding</keyword>
<feature type="domain" description="Plant heme peroxidase family profile" evidence="14">
    <location>
        <begin position="7"/>
        <end position="68"/>
    </location>
</feature>
<dbReference type="EC" id="1.11.1.7" evidence="5"/>
<gene>
    <name evidence="15" type="ORF">TAV2_LOCUS11982</name>
</gene>
<evidence type="ECO:0000256" key="5">
    <source>
        <dbReference type="ARBA" id="ARBA00012313"/>
    </source>
</evidence>
<dbReference type="GO" id="GO:0140825">
    <property type="term" value="F:lactoperoxidase activity"/>
    <property type="evidence" value="ECO:0007669"/>
    <property type="project" value="UniProtKB-EC"/>
</dbReference>
<accession>A0AAU9S6H0</accession>
<evidence type="ECO:0000256" key="12">
    <source>
        <dbReference type="ARBA" id="ARBA00023004"/>
    </source>
</evidence>
<keyword evidence="10" id="KW-0106">Calcium</keyword>
<dbReference type="AlphaFoldDB" id="A0AAU9S6H0"/>
<evidence type="ECO:0000256" key="10">
    <source>
        <dbReference type="ARBA" id="ARBA00022837"/>
    </source>
</evidence>
<dbReference type="GO" id="GO:0020037">
    <property type="term" value="F:heme binding"/>
    <property type="evidence" value="ECO:0007669"/>
    <property type="project" value="InterPro"/>
</dbReference>
<dbReference type="SUPFAM" id="SSF48113">
    <property type="entry name" value="Heme-dependent peroxidases"/>
    <property type="match status" value="1"/>
</dbReference>
<comment type="caution">
    <text evidence="15">The sequence shown here is derived from an EMBL/GenBank/DDBJ whole genome shotgun (WGS) entry which is preliminary data.</text>
</comment>
<dbReference type="Gene3D" id="1.10.420.10">
    <property type="entry name" value="Peroxidase, domain 2"/>
    <property type="match status" value="1"/>
</dbReference>
<evidence type="ECO:0000313" key="15">
    <source>
        <dbReference type="EMBL" id="CAH2056769.1"/>
    </source>
</evidence>
<evidence type="ECO:0000256" key="9">
    <source>
        <dbReference type="ARBA" id="ARBA00022723"/>
    </source>
</evidence>
<comment type="function">
    <text evidence="4">Removal of H(2)O(2), oxidation of toxic reductants, biosynthesis and degradation of lignin, suberization, auxin catabolism, response to environmental stresses such as wounding, pathogen attack and oxidative stress. These functions might be dependent on each isozyme/isoform in each plant tissue.</text>
</comment>
<keyword evidence="12" id="KW-0408">Iron</keyword>
<evidence type="ECO:0000256" key="2">
    <source>
        <dbReference type="ARBA" id="ARBA00001913"/>
    </source>
</evidence>
<dbReference type="PANTHER" id="PTHR31517:SF59">
    <property type="entry name" value="PEROXIDASE"/>
    <property type="match status" value="1"/>
</dbReference>
<keyword evidence="16" id="KW-1185">Reference proteome</keyword>
<evidence type="ECO:0000256" key="1">
    <source>
        <dbReference type="ARBA" id="ARBA00000189"/>
    </source>
</evidence>